<feature type="binding site" evidence="7">
    <location>
        <position position="118"/>
    </location>
    <ligand>
        <name>tRNA</name>
        <dbReference type="ChEBI" id="CHEBI:17843"/>
    </ligand>
</feature>
<dbReference type="PROSITE" id="PS01195">
    <property type="entry name" value="PEPT_TRNA_HYDROL_1"/>
    <property type="match status" value="1"/>
</dbReference>
<comment type="function">
    <text evidence="7">Hydrolyzes ribosome-free peptidyl-tRNAs (with 1 or more amino acids incorporated), which drop off the ribosome during protein synthesis, or as a result of ribosome stalling.</text>
</comment>
<dbReference type="PANTHER" id="PTHR17224">
    <property type="entry name" value="PEPTIDYL-TRNA HYDROLASE"/>
    <property type="match status" value="1"/>
</dbReference>
<feature type="binding site" evidence="7">
    <location>
        <position position="72"/>
    </location>
    <ligand>
        <name>tRNA</name>
        <dbReference type="ChEBI" id="CHEBI:17843"/>
    </ligand>
</feature>
<keyword evidence="11" id="KW-1185">Reference proteome</keyword>
<evidence type="ECO:0000256" key="3">
    <source>
        <dbReference type="ARBA" id="ARBA00022801"/>
    </source>
</evidence>
<feature type="binding site" evidence="7">
    <location>
        <position position="18"/>
    </location>
    <ligand>
        <name>tRNA</name>
        <dbReference type="ChEBI" id="CHEBI:17843"/>
    </ligand>
</feature>
<evidence type="ECO:0000313" key="10">
    <source>
        <dbReference type="EMBL" id="MDR8019357.1"/>
    </source>
</evidence>
<evidence type="ECO:0000256" key="9">
    <source>
        <dbReference type="RuleBase" id="RU004320"/>
    </source>
</evidence>
<evidence type="ECO:0000256" key="2">
    <source>
        <dbReference type="ARBA" id="ARBA00022555"/>
    </source>
</evidence>
<keyword evidence="3 7" id="KW-0378">Hydrolase</keyword>
<dbReference type="SUPFAM" id="SSF53178">
    <property type="entry name" value="Peptidyl-tRNA hydrolase-like"/>
    <property type="match status" value="1"/>
</dbReference>
<keyword evidence="4 7" id="KW-0694">RNA-binding</keyword>
<dbReference type="PANTHER" id="PTHR17224:SF1">
    <property type="entry name" value="PEPTIDYL-TRNA HYDROLASE"/>
    <property type="match status" value="1"/>
</dbReference>
<feature type="site" description="Discriminates between blocked and unblocked aminoacyl-tRNA" evidence="7">
    <location>
        <position position="13"/>
    </location>
</feature>
<name>A0ABU2DS79_9MICC</name>
<evidence type="ECO:0000256" key="1">
    <source>
        <dbReference type="ARBA" id="ARBA00013260"/>
    </source>
</evidence>
<evidence type="ECO:0000256" key="6">
    <source>
        <dbReference type="ARBA" id="ARBA00050038"/>
    </source>
</evidence>
<dbReference type="Proteomes" id="UP001251870">
    <property type="component" value="Unassembled WGS sequence"/>
</dbReference>
<dbReference type="CDD" id="cd00462">
    <property type="entry name" value="PTH"/>
    <property type="match status" value="1"/>
</dbReference>
<dbReference type="InterPro" id="IPR001328">
    <property type="entry name" value="Pept_tRNA_hydro"/>
</dbReference>
<comment type="subcellular location">
    <subcellularLocation>
        <location evidence="7">Cytoplasm</location>
    </subcellularLocation>
</comment>
<comment type="similarity">
    <text evidence="5 7 9">Belongs to the PTH family.</text>
</comment>
<dbReference type="EMBL" id="JAVKGR010000007">
    <property type="protein sequence ID" value="MDR8019357.1"/>
    <property type="molecule type" value="Genomic_DNA"/>
</dbReference>
<evidence type="ECO:0000256" key="7">
    <source>
        <dbReference type="HAMAP-Rule" id="MF_00083"/>
    </source>
</evidence>
<comment type="caution">
    <text evidence="10">The sequence shown here is derived from an EMBL/GenBank/DDBJ whole genome shotgun (WGS) entry which is preliminary data.</text>
</comment>
<evidence type="ECO:0000256" key="5">
    <source>
        <dbReference type="ARBA" id="ARBA00038063"/>
    </source>
</evidence>
<dbReference type="RefSeq" id="WP_310548346.1">
    <property type="nucleotide sequence ID" value="NZ_JAVKGR010000007.1"/>
</dbReference>
<proteinExistence type="inferred from homology"/>
<dbReference type="HAMAP" id="MF_00083">
    <property type="entry name" value="Pept_tRNA_hydro_bact"/>
    <property type="match status" value="1"/>
</dbReference>
<gene>
    <name evidence="7 10" type="primary">pth</name>
    <name evidence="10" type="ORF">RIL96_07230</name>
</gene>
<dbReference type="Pfam" id="PF01195">
    <property type="entry name" value="Pept_tRNA_hydro"/>
    <property type="match status" value="1"/>
</dbReference>
<reference evidence="10 11" key="1">
    <citation type="submission" date="2023-09" db="EMBL/GenBank/DDBJ databases">
        <title>Description of three actinobacteria isolated from air of manufacturing shop in a pharmaceutical factory.</title>
        <authorList>
            <person name="Zhang D.-F."/>
        </authorList>
    </citation>
    <scope>NUCLEOTIDE SEQUENCE [LARGE SCALE GENOMIC DNA]</scope>
    <source>
        <strain evidence="10 11">LY-0111</strain>
    </source>
</reference>
<dbReference type="InterPro" id="IPR018171">
    <property type="entry name" value="Pept_tRNA_hydro_CS"/>
</dbReference>
<feature type="binding site" evidence="7">
    <location>
        <position position="70"/>
    </location>
    <ligand>
        <name>tRNA</name>
        <dbReference type="ChEBI" id="CHEBI:17843"/>
    </ligand>
</feature>
<dbReference type="Gene3D" id="3.40.50.1470">
    <property type="entry name" value="Peptidyl-tRNA hydrolase"/>
    <property type="match status" value="1"/>
</dbReference>
<dbReference type="NCBIfam" id="TIGR00447">
    <property type="entry name" value="pth"/>
    <property type="match status" value="1"/>
</dbReference>
<evidence type="ECO:0000256" key="8">
    <source>
        <dbReference type="RuleBase" id="RU000673"/>
    </source>
</evidence>
<dbReference type="GO" id="GO:0004045">
    <property type="term" value="F:peptidyl-tRNA hydrolase activity"/>
    <property type="evidence" value="ECO:0007669"/>
    <property type="project" value="UniProtKB-EC"/>
</dbReference>
<evidence type="ECO:0000313" key="11">
    <source>
        <dbReference type="Proteomes" id="UP001251870"/>
    </source>
</evidence>
<keyword evidence="2 7" id="KW-0820">tRNA-binding</keyword>
<evidence type="ECO:0000256" key="4">
    <source>
        <dbReference type="ARBA" id="ARBA00022884"/>
    </source>
</evidence>
<keyword evidence="7" id="KW-0963">Cytoplasm</keyword>
<protein>
    <recommendedName>
        <fullName evidence="6 7">Peptidyl-tRNA hydrolase</fullName>
        <shortName evidence="7">Pth</shortName>
        <ecNumber evidence="1 7">3.1.1.29</ecNumber>
    </recommendedName>
</protein>
<sequence length="192" mass="20954">MASRNWLIVGLGNPGQQYRGTRHNIGQTVIDELVTRMDATLTRTKVGAQVVSARLGIGGPRVVLAVSEGYMNRSGKPVRALMDYFDVDEDHLLVIHDEVDLDFGRIKLKQGGSEGGHNGLRSITQHLGGQREYLRLRAGVGRPPGRMDTADYVLSRFSSAEQQELEGFVSRCADAAEKLVLEGLTAAQNTAH</sequence>
<dbReference type="PROSITE" id="PS01196">
    <property type="entry name" value="PEPT_TRNA_HYDROL_2"/>
    <property type="match status" value="1"/>
</dbReference>
<comment type="function">
    <text evidence="7">Catalyzes the release of premature peptidyl moieties from peptidyl-tRNA molecules trapped in stalled 50S ribosomal subunits, and thus maintains levels of free tRNAs and 50S ribosomes.</text>
</comment>
<feature type="site" description="Stabilizes the basic form of H active site to accept a proton" evidence="7">
    <location>
        <position position="97"/>
    </location>
</feature>
<organism evidence="10 11">
    <name type="scientific">Nesterenkonia aerolata</name>
    <dbReference type="NCBI Taxonomy" id="3074079"/>
    <lineage>
        <taxon>Bacteria</taxon>
        <taxon>Bacillati</taxon>
        <taxon>Actinomycetota</taxon>
        <taxon>Actinomycetes</taxon>
        <taxon>Micrococcales</taxon>
        <taxon>Micrococcaceae</taxon>
        <taxon>Nesterenkonia</taxon>
    </lineage>
</organism>
<comment type="subunit">
    <text evidence="7">Monomer.</text>
</comment>
<accession>A0ABU2DS79</accession>
<feature type="active site" description="Proton acceptor" evidence="7">
    <location>
        <position position="23"/>
    </location>
</feature>
<comment type="catalytic activity">
    <reaction evidence="7 8">
        <text>an N-acyl-L-alpha-aminoacyl-tRNA + H2O = an N-acyl-L-amino acid + a tRNA + H(+)</text>
        <dbReference type="Rhea" id="RHEA:54448"/>
        <dbReference type="Rhea" id="RHEA-COMP:10123"/>
        <dbReference type="Rhea" id="RHEA-COMP:13883"/>
        <dbReference type="ChEBI" id="CHEBI:15377"/>
        <dbReference type="ChEBI" id="CHEBI:15378"/>
        <dbReference type="ChEBI" id="CHEBI:59874"/>
        <dbReference type="ChEBI" id="CHEBI:78442"/>
        <dbReference type="ChEBI" id="CHEBI:138191"/>
        <dbReference type="EC" id="3.1.1.29"/>
    </reaction>
</comment>
<dbReference type="InterPro" id="IPR036416">
    <property type="entry name" value="Pept_tRNA_hydro_sf"/>
</dbReference>
<dbReference type="EC" id="3.1.1.29" evidence="1 7"/>